<dbReference type="PROSITE" id="PS50075">
    <property type="entry name" value="CARRIER"/>
    <property type="match status" value="1"/>
</dbReference>
<dbReference type="InterPro" id="IPR023213">
    <property type="entry name" value="CAT-like_dom_sf"/>
</dbReference>
<dbReference type="InterPro" id="IPR020845">
    <property type="entry name" value="AMP-binding_CS"/>
</dbReference>
<dbReference type="CDD" id="cd17646">
    <property type="entry name" value="A_NRPS_AB3403-like"/>
    <property type="match status" value="1"/>
</dbReference>
<name>A0ABW6X615_9ACTN</name>
<dbReference type="PANTHER" id="PTHR45527">
    <property type="entry name" value="NONRIBOSOMAL PEPTIDE SYNTHETASE"/>
    <property type="match status" value="1"/>
</dbReference>
<evidence type="ECO:0000259" key="4">
    <source>
        <dbReference type="PROSITE" id="PS50075"/>
    </source>
</evidence>
<comment type="cofactor">
    <cofactor evidence="1">
        <name>pantetheine 4'-phosphate</name>
        <dbReference type="ChEBI" id="CHEBI:47942"/>
    </cofactor>
</comment>
<dbReference type="InterPro" id="IPR025110">
    <property type="entry name" value="AMP-bd_C"/>
</dbReference>
<dbReference type="Pfam" id="PF00550">
    <property type="entry name" value="PP-binding"/>
    <property type="match status" value="1"/>
</dbReference>
<dbReference type="SUPFAM" id="SSF53474">
    <property type="entry name" value="alpha/beta-Hydrolases"/>
    <property type="match status" value="1"/>
</dbReference>
<evidence type="ECO:0000256" key="2">
    <source>
        <dbReference type="ARBA" id="ARBA00022450"/>
    </source>
</evidence>
<dbReference type="CDD" id="cd19540">
    <property type="entry name" value="LCL_NRPS-like"/>
    <property type="match status" value="1"/>
</dbReference>
<proteinExistence type="predicted"/>
<dbReference type="InterPro" id="IPR000873">
    <property type="entry name" value="AMP-dep_synth/lig_dom"/>
</dbReference>
<dbReference type="InterPro" id="IPR001031">
    <property type="entry name" value="Thioesterase"/>
</dbReference>
<dbReference type="InterPro" id="IPR036736">
    <property type="entry name" value="ACP-like_sf"/>
</dbReference>
<dbReference type="SUPFAM" id="SSF47336">
    <property type="entry name" value="ACP-like"/>
    <property type="match status" value="1"/>
</dbReference>
<dbReference type="Gene3D" id="3.30.300.30">
    <property type="match status" value="1"/>
</dbReference>
<dbReference type="InterPro" id="IPR045851">
    <property type="entry name" value="AMP-bd_C_sf"/>
</dbReference>
<dbReference type="NCBIfam" id="TIGR01733">
    <property type="entry name" value="AA-adenyl-dom"/>
    <property type="match status" value="1"/>
</dbReference>
<comment type="caution">
    <text evidence="5">The sequence shown here is derived from an EMBL/GenBank/DDBJ whole genome shotgun (WGS) entry which is preliminary data.</text>
</comment>
<dbReference type="InterPro" id="IPR020806">
    <property type="entry name" value="PKS_PP-bd"/>
</dbReference>
<dbReference type="Pfam" id="PF00975">
    <property type="entry name" value="Thioesterase"/>
    <property type="match status" value="1"/>
</dbReference>
<keyword evidence="3" id="KW-0597">Phosphoprotein</keyword>
<dbReference type="EMBL" id="JBIBEG010000004">
    <property type="protein sequence ID" value="MFF5897537.1"/>
    <property type="molecule type" value="Genomic_DNA"/>
</dbReference>
<feature type="domain" description="Carrier" evidence="4">
    <location>
        <begin position="977"/>
        <end position="1052"/>
    </location>
</feature>
<dbReference type="RefSeq" id="WP_387902792.1">
    <property type="nucleotide sequence ID" value="NZ_JBIBEG010000004.1"/>
</dbReference>
<evidence type="ECO:0000313" key="6">
    <source>
        <dbReference type="Proteomes" id="UP001602322"/>
    </source>
</evidence>
<dbReference type="Pfam" id="PF00668">
    <property type="entry name" value="Condensation"/>
    <property type="match status" value="1"/>
</dbReference>
<dbReference type="Pfam" id="PF00501">
    <property type="entry name" value="AMP-binding"/>
    <property type="match status" value="1"/>
</dbReference>
<reference evidence="5 6" key="1">
    <citation type="submission" date="2024-10" db="EMBL/GenBank/DDBJ databases">
        <title>The Natural Products Discovery Center: Release of the First 8490 Sequenced Strains for Exploring Actinobacteria Biosynthetic Diversity.</title>
        <authorList>
            <person name="Kalkreuter E."/>
            <person name="Kautsar S.A."/>
            <person name="Yang D."/>
            <person name="Bader C.D."/>
            <person name="Teijaro C.N."/>
            <person name="Fluegel L."/>
            <person name="Davis C.M."/>
            <person name="Simpson J.R."/>
            <person name="Lauterbach L."/>
            <person name="Steele A.D."/>
            <person name="Gui C."/>
            <person name="Meng S."/>
            <person name="Li G."/>
            <person name="Viehrig K."/>
            <person name="Ye F."/>
            <person name="Su P."/>
            <person name="Kiefer A.F."/>
            <person name="Nichols A."/>
            <person name="Cepeda A.J."/>
            <person name="Yan W."/>
            <person name="Fan B."/>
            <person name="Jiang Y."/>
            <person name="Adhikari A."/>
            <person name="Zheng C.-J."/>
            <person name="Schuster L."/>
            <person name="Cowan T.M."/>
            <person name="Smanski M.J."/>
            <person name="Chevrette M.G."/>
            <person name="De Carvalho L.P.S."/>
            <person name="Shen B."/>
        </authorList>
    </citation>
    <scope>NUCLEOTIDE SEQUENCE [LARGE SCALE GENOMIC DNA]</scope>
    <source>
        <strain evidence="5 6">NPDC012540</strain>
    </source>
</reference>
<sequence length="1326" mass="141765">MLPLSFAQRRLWFLERVEGAGATYLLPLALRLRGPLRVTALRSALGDVVARHEPLRTVFREADDEPYQDVLDAGAGHPGMAVVACGPDRLDEELARAAAVPIAICKAELPLRVTLFETGPEDHVLLLVVHHTAADGWSVDTLLRDLSAAYRSRAERGIGPSWEQLPVQYADFTLWQRELLGDPQDPASTHAVQSAFWRRTLSGLSGPLPLPVDRPRRTVAGHRGACVPFHCDTKLHHGVTELARTHRSTSFMVVQAALCVLLSRLGAGTDIAVGSAVSGRVEEALDDLVGFFVNTVVLRTDLSGDPDFAEVLRRVRESDLDAFAHQDLPFDLVVEAVNPVRSLAHNPLFQVMVSFESDAPAEPDFGEVRAAVRPLAPLPTAKTDLTFQLVEHLRGGPQGIDGYLEYACHLFDASTAESVVARLLTVLEAVTADPSLRVSEIGLLTDAEHRLVVTEWNATERALPVTALDEALVAQAARTPDAPAVVDGPRTLTYAELHERADRLAAHLDSLGAGPGTVVALALPRSAEFVVAMLAVLRTGSAYLPLDPDHPSERLAHMLRDAASPCVLTDRATRAALPAGGPPAVALDEPLPAPPRVPGAGRRRAGPGDPAYVIYTSGSTGLPKGVVVPHAAIDNRLRWMQDAFPLTAADRVLHKTPCGFDVSVWELLWPLREGAVLVVAAPGEQRDPARLIDTVRSTGVTVAHFVPSMLDHFLAEPEAASCAGLRRVFCSGEALPRETADTFHRLLPGTALENLYGPTEAAVDVTWHPCRAGESGPVPIGRPVHNTRTYVLDETLRPCPPGLPGELYLAGVQLATGYLGRAALTASRFVADPFGPSGSRMYRTGDVARWRADGSLEYLGREDTQVKLHGQRLELGEVESVLAAGKAVGSACAVVRSDGGHQRLVAYVTPARGASGAGTTPGGPQPDHLREHLAERLPAYMLPSDIVVVDRFPLTANGKLDRAALPPPVPRSGRGRAPGTDLERGVLEVFRALLDTDGIGVDDDFFRAGGTSMLAIRLARRLRRVLGTELPVQAVFRHPTAAALARRAERGAGSPDGSAALLPLRPHGTGLPLFLLHPGTGFGWCYFRLLEHLDTDRPVYALQARGLGAEGGAGLPASVGEMADDYVRRIRQVQPSGPYHLVGWSFGGLVAHAVATALRAADEAVDLLVVLDGRPVTEEEAARDHAAAEDPHAEALRGFFDGAPPPSTARDGVDDALVAHLRESFPPLSHAGPREVRAAVEVAVNNIRLMNDFVPGRFDGDLVLVAADDDGTRRDTGPDLGWDPYVGGRITVLDAGCGHYEMLGRAVADVGRLLSRILTAPGSARI</sequence>
<accession>A0ABW6X615</accession>
<keyword evidence="6" id="KW-1185">Reference proteome</keyword>
<organism evidence="5 6">
    <name type="scientific">Streptomyces argenteolus</name>
    <dbReference type="NCBI Taxonomy" id="67274"/>
    <lineage>
        <taxon>Bacteria</taxon>
        <taxon>Bacillati</taxon>
        <taxon>Actinomycetota</taxon>
        <taxon>Actinomycetes</taxon>
        <taxon>Kitasatosporales</taxon>
        <taxon>Streptomycetaceae</taxon>
        <taxon>Streptomyces</taxon>
    </lineage>
</organism>
<evidence type="ECO:0000256" key="3">
    <source>
        <dbReference type="ARBA" id="ARBA00022553"/>
    </source>
</evidence>
<gene>
    <name evidence="5" type="ORF">ACFY8O_16590</name>
</gene>
<dbReference type="PROSITE" id="PS00455">
    <property type="entry name" value="AMP_BINDING"/>
    <property type="match status" value="1"/>
</dbReference>
<dbReference type="Gene3D" id="3.30.559.30">
    <property type="entry name" value="Nonribosomal peptide synthetase, condensation domain"/>
    <property type="match status" value="1"/>
</dbReference>
<dbReference type="SUPFAM" id="SSF52777">
    <property type="entry name" value="CoA-dependent acyltransferases"/>
    <property type="match status" value="2"/>
</dbReference>
<dbReference type="InterPro" id="IPR001242">
    <property type="entry name" value="Condensation_dom"/>
</dbReference>
<evidence type="ECO:0000256" key="1">
    <source>
        <dbReference type="ARBA" id="ARBA00001957"/>
    </source>
</evidence>
<evidence type="ECO:0000313" key="5">
    <source>
        <dbReference type="EMBL" id="MFF5897537.1"/>
    </source>
</evidence>
<protein>
    <submittedName>
        <fullName evidence="5">Amino acid adenylation domain-containing protein</fullName>
    </submittedName>
</protein>
<dbReference type="InterPro" id="IPR010071">
    <property type="entry name" value="AA_adenyl_dom"/>
</dbReference>
<dbReference type="InterPro" id="IPR029058">
    <property type="entry name" value="AB_hydrolase_fold"/>
</dbReference>
<dbReference type="SUPFAM" id="SSF56801">
    <property type="entry name" value="Acetyl-CoA synthetase-like"/>
    <property type="match status" value="1"/>
</dbReference>
<dbReference type="Gene3D" id="2.30.38.10">
    <property type="entry name" value="Luciferase, Domain 3"/>
    <property type="match status" value="1"/>
</dbReference>
<dbReference type="Gene3D" id="3.40.50.1820">
    <property type="entry name" value="alpha/beta hydrolase"/>
    <property type="match status" value="1"/>
</dbReference>
<dbReference type="Gene3D" id="3.30.559.10">
    <property type="entry name" value="Chloramphenicol acetyltransferase-like domain"/>
    <property type="match status" value="1"/>
</dbReference>
<dbReference type="Pfam" id="PF13193">
    <property type="entry name" value="AMP-binding_C"/>
    <property type="match status" value="1"/>
</dbReference>
<keyword evidence="2" id="KW-0596">Phosphopantetheine</keyword>
<dbReference type="Gene3D" id="3.40.50.980">
    <property type="match status" value="2"/>
</dbReference>
<dbReference type="SMART" id="SM00823">
    <property type="entry name" value="PKS_PP"/>
    <property type="match status" value="1"/>
</dbReference>
<dbReference type="InterPro" id="IPR009081">
    <property type="entry name" value="PP-bd_ACP"/>
</dbReference>
<dbReference type="PANTHER" id="PTHR45527:SF1">
    <property type="entry name" value="FATTY ACID SYNTHASE"/>
    <property type="match status" value="1"/>
</dbReference>
<dbReference type="Proteomes" id="UP001602322">
    <property type="component" value="Unassembled WGS sequence"/>
</dbReference>